<reference evidence="2" key="1">
    <citation type="submission" date="2020-05" db="EMBL/GenBank/DDBJ databases">
        <title>Mycena genomes resolve the evolution of fungal bioluminescence.</title>
        <authorList>
            <person name="Tsai I.J."/>
        </authorList>
    </citation>
    <scope>NUCLEOTIDE SEQUENCE</scope>
    <source>
        <strain evidence="2">171206Taipei</strain>
    </source>
</reference>
<dbReference type="RefSeq" id="XP_037215854.1">
    <property type="nucleotide sequence ID" value="XM_037368022.1"/>
</dbReference>
<organism evidence="2 3">
    <name type="scientific">Mycena indigotica</name>
    <dbReference type="NCBI Taxonomy" id="2126181"/>
    <lineage>
        <taxon>Eukaryota</taxon>
        <taxon>Fungi</taxon>
        <taxon>Dikarya</taxon>
        <taxon>Basidiomycota</taxon>
        <taxon>Agaricomycotina</taxon>
        <taxon>Agaricomycetes</taxon>
        <taxon>Agaricomycetidae</taxon>
        <taxon>Agaricales</taxon>
        <taxon>Marasmiineae</taxon>
        <taxon>Mycenaceae</taxon>
        <taxon>Mycena</taxon>
    </lineage>
</organism>
<feature type="compositionally biased region" description="Low complexity" evidence="1">
    <location>
        <begin position="324"/>
        <end position="349"/>
    </location>
</feature>
<accession>A0A8H6S6C8</accession>
<dbReference type="AlphaFoldDB" id="A0A8H6S6C8"/>
<comment type="caution">
    <text evidence="2">The sequence shown here is derived from an EMBL/GenBank/DDBJ whole genome shotgun (WGS) entry which is preliminary data.</text>
</comment>
<keyword evidence="3" id="KW-1185">Reference proteome</keyword>
<feature type="compositionally biased region" description="Polar residues" evidence="1">
    <location>
        <begin position="55"/>
        <end position="67"/>
    </location>
</feature>
<feature type="compositionally biased region" description="Low complexity" evidence="1">
    <location>
        <begin position="104"/>
        <end position="122"/>
    </location>
</feature>
<feature type="compositionally biased region" description="Acidic residues" evidence="1">
    <location>
        <begin position="28"/>
        <end position="42"/>
    </location>
</feature>
<feature type="compositionally biased region" description="Polar residues" evidence="1">
    <location>
        <begin position="309"/>
        <end position="323"/>
    </location>
</feature>
<evidence type="ECO:0000313" key="3">
    <source>
        <dbReference type="Proteomes" id="UP000636479"/>
    </source>
</evidence>
<feature type="compositionally biased region" description="Polar residues" evidence="1">
    <location>
        <begin position="360"/>
        <end position="388"/>
    </location>
</feature>
<proteinExistence type="predicted"/>
<evidence type="ECO:0000256" key="1">
    <source>
        <dbReference type="SAM" id="MobiDB-lite"/>
    </source>
</evidence>
<feature type="region of interest" description="Disordered" evidence="1">
    <location>
        <begin position="277"/>
        <end position="523"/>
    </location>
</feature>
<gene>
    <name evidence="2" type="ORF">MIND_01149100</name>
</gene>
<feature type="region of interest" description="Disordered" evidence="1">
    <location>
        <begin position="17"/>
        <end position="70"/>
    </location>
</feature>
<feature type="compositionally biased region" description="Low complexity" evidence="1">
    <location>
        <begin position="389"/>
        <end position="410"/>
    </location>
</feature>
<feature type="compositionally biased region" description="Polar residues" evidence="1">
    <location>
        <begin position="280"/>
        <end position="300"/>
    </location>
</feature>
<feature type="compositionally biased region" description="Low complexity" evidence="1">
    <location>
        <begin position="468"/>
        <end position="480"/>
    </location>
</feature>
<dbReference type="EMBL" id="JACAZF010000010">
    <property type="protein sequence ID" value="KAF7293691.1"/>
    <property type="molecule type" value="Genomic_DNA"/>
</dbReference>
<feature type="region of interest" description="Disordered" evidence="1">
    <location>
        <begin position="104"/>
        <end position="257"/>
    </location>
</feature>
<feature type="compositionally biased region" description="Low complexity" evidence="1">
    <location>
        <begin position="434"/>
        <end position="453"/>
    </location>
</feature>
<feature type="compositionally biased region" description="Polar residues" evidence="1">
    <location>
        <begin position="208"/>
        <end position="217"/>
    </location>
</feature>
<feature type="compositionally biased region" description="Low complexity" evidence="1">
    <location>
        <begin position="179"/>
        <end position="197"/>
    </location>
</feature>
<feature type="compositionally biased region" description="Basic and acidic residues" evidence="1">
    <location>
        <begin position="485"/>
        <end position="507"/>
    </location>
</feature>
<protein>
    <submittedName>
        <fullName evidence="2">Uncharacterized protein</fullName>
    </submittedName>
</protein>
<sequence>MLLPSFAFCRIAKRLSLTRRPTNPHDSDSDESTSEESSDDDAPLATLVAPRRPGSSLSMASNGSNPNLKLKPLIDINEVTGSRPVLAGQKKTDDGFTGAGMLAVSSKASSSSQLPSPVLTSRSPPPPSSGRGGFVQFPRPPGDAAAAPRWSPIRKETGGSVASVSLGGQDKREGLKAVSATSGSGSTSQSSLASTSTRPTLAPPNAGSPPSSFSSVTARKAFHRRSSSDIVSASGRYPNWLDDAGGKSAEPDGGALGRDLADMLGGGGLAFLLGEEASHRSSQLGIRSPLPSFSVTSRPANRSVDLGSASATGGRQRSSTLIPSTSTSATVSSTANSTNTSTSSSSANVLQKSAPAPSGNARQRSSTLMTTPATTSNSRSAPATSTSFPRQTSSQPIPSSRSSPPIIAQPTPSPSPPSLLGPQRPFAGNGGIRGNSPASSTGTNGTGNSSRSSDALGPLTPRDRSEVGSAMSSGNSGSGSAVYRPGDKNESEGGESEGRLERGRERAVAGACPEGEAAEEHQL</sequence>
<name>A0A8H6S6C8_9AGAR</name>
<dbReference type="GeneID" id="59350538"/>
<evidence type="ECO:0000313" key="2">
    <source>
        <dbReference type="EMBL" id="KAF7293691.1"/>
    </source>
</evidence>
<dbReference type="Proteomes" id="UP000636479">
    <property type="component" value="Unassembled WGS sequence"/>
</dbReference>
<dbReference type="OrthoDB" id="2687738at2759"/>